<evidence type="ECO:0000313" key="10">
    <source>
        <dbReference type="Proteomes" id="UP000245956"/>
    </source>
</evidence>
<dbReference type="PANTHER" id="PTHR39608">
    <property type="entry name" value="INTEGRAL MEMBRANE PROTEIN (AFU_ORTHOLOGUE AFUA_5G08640)"/>
    <property type="match status" value="1"/>
</dbReference>
<organism evidence="9 10">
    <name type="scientific">Purpureocillium lilacinum</name>
    <name type="common">Paecilomyces lilacinus</name>
    <dbReference type="NCBI Taxonomy" id="33203"/>
    <lineage>
        <taxon>Eukaryota</taxon>
        <taxon>Fungi</taxon>
        <taxon>Dikarya</taxon>
        <taxon>Ascomycota</taxon>
        <taxon>Pezizomycotina</taxon>
        <taxon>Sordariomycetes</taxon>
        <taxon>Hypocreomycetidae</taxon>
        <taxon>Hypocreales</taxon>
        <taxon>Ophiocordycipitaceae</taxon>
        <taxon>Purpureocillium</taxon>
    </lineage>
</organism>
<reference evidence="9" key="1">
    <citation type="submission" date="2015-05" db="EMBL/GenBank/DDBJ databases">
        <authorList>
            <person name="Wang D.B."/>
            <person name="Wang M."/>
        </authorList>
    </citation>
    <scope>NUCLEOTIDE SEQUENCE</scope>
    <source>
        <strain evidence="9">36-1</strain>
    </source>
</reference>
<name>A0A2U3DUJ4_PURLI</name>
<reference evidence="8" key="3">
    <citation type="submission" date="2023-11" db="EMBL/GenBank/DDBJ databases">
        <authorList>
            <person name="Beijen E."/>
            <person name="Ohm R.A."/>
        </authorList>
    </citation>
    <scope>NUCLEOTIDE SEQUENCE</scope>
    <source>
        <strain evidence="8">CBS 150709</strain>
    </source>
</reference>
<evidence type="ECO:0000256" key="2">
    <source>
        <dbReference type="ARBA" id="ARBA00022692"/>
    </source>
</evidence>
<dbReference type="Proteomes" id="UP001287286">
    <property type="component" value="Unassembled WGS sequence"/>
</dbReference>
<comment type="caution">
    <text evidence="9">The sequence shown here is derived from an EMBL/GenBank/DDBJ whole genome shotgun (WGS) entry which is preliminary data.</text>
</comment>
<gene>
    <name evidence="9" type="ORF">PCL_05653</name>
    <name evidence="8" type="ORF">Purlil1_5575</name>
</gene>
<evidence type="ECO:0000256" key="5">
    <source>
        <dbReference type="SAM" id="MobiDB-lite"/>
    </source>
</evidence>
<evidence type="ECO:0000313" key="11">
    <source>
        <dbReference type="Proteomes" id="UP001287286"/>
    </source>
</evidence>
<dbReference type="EMBL" id="LCWV01000029">
    <property type="protein sequence ID" value="PWI65925.1"/>
    <property type="molecule type" value="Genomic_DNA"/>
</dbReference>
<evidence type="ECO:0000256" key="4">
    <source>
        <dbReference type="ARBA" id="ARBA00023136"/>
    </source>
</evidence>
<accession>A0A2U3DUJ4</accession>
<proteinExistence type="predicted"/>
<dbReference type="AlphaFoldDB" id="A0A2U3DUJ4"/>
<evidence type="ECO:0000256" key="1">
    <source>
        <dbReference type="ARBA" id="ARBA00004141"/>
    </source>
</evidence>
<dbReference type="EMBL" id="JAWRVI010000017">
    <property type="protein sequence ID" value="KAK4089949.1"/>
    <property type="molecule type" value="Genomic_DNA"/>
</dbReference>
<reference evidence="9 10" key="2">
    <citation type="journal article" date="2016" name="Front. Microbiol.">
        <title>Genome and transcriptome sequences reveal the specific parasitism of the nematophagous Purpureocillium lilacinum 36-1.</title>
        <authorList>
            <person name="Xie J."/>
            <person name="Li S."/>
            <person name="Mo C."/>
            <person name="Xiao X."/>
            <person name="Peng D."/>
            <person name="Wang G."/>
            <person name="Xiao Y."/>
        </authorList>
    </citation>
    <scope>NUCLEOTIDE SEQUENCE [LARGE SCALE GENOMIC DNA]</scope>
    <source>
        <strain evidence="9 10">36-1</strain>
    </source>
</reference>
<dbReference type="PANTHER" id="PTHR39608:SF2">
    <property type="entry name" value="MARVEL DOMAIN-CONTAINING PROTEIN"/>
    <property type="match status" value="1"/>
</dbReference>
<dbReference type="InterPro" id="IPR008253">
    <property type="entry name" value="Marvel"/>
</dbReference>
<dbReference type="GO" id="GO:0016020">
    <property type="term" value="C:membrane"/>
    <property type="evidence" value="ECO:0007669"/>
    <property type="project" value="UniProtKB-SubCell"/>
</dbReference>
<protein>
    <recommendedName>
        <fullName evidence="7">MARVEL domain-containing protein</fullName>
    </recommendedName>
</protein>
<keyword evidence="3 6" id="KW-1133">Transmembrane helix</keyword>
<evidence type="ECO:0000256" key="6">
    <source>
        <dbReference type="SAM" id="Phobius"/>
    </source>
</evidence>
<evidence type="ECO:0000313" key="9">
    <source>
        <dbReference type="EMBL" id="PWI65925.1"/>
    </source>
</evidence>
<feature type="transmembrane region" description="Helical" evidence="6">
    <location>
        <begin position="12"/>
        <end position="32"/>
    </location>
</feature>
<evidence type="ECO:0000313" key="8">
    <source>
        <dbReference type="EMBL" id="KAK4089949.1"/>
    </source>
</evidence>
<comment type="subcellular location">
    <subcellularLocation>
        <location evidence="1">Membrane</location>
        <topology evidence="1">Multi-pass membrane protein</topology>
    </subcellularLocation>
</comment>
<evidence type="ECO:0000256" key="3">
    <source>
        <dbReference type="ARBA" id="ARBA00022989"/>
    </source>
</evidence>
<evidence type="ECO:0000259" key="7">
    <source>
        <dbReference type="Pfam" id="PF01284"/>
    </source>
</evidence>
<feature type="domain" description="MARVEL" evidence="7">
    <location>
        <begin position="17"/>
        <end position="132"/>
    </location>
</feature>
<dbReference type="Proteomes" id="UP000245956">
    <property type="component" value="Unassembled WGS sequence"/>
</dbReference>
<dbReference type="Pfam" id="PF01284">
    <property type="entry name" value="MARVEL"/>
    <property type="match status" value="1"/>
</dbReference>
<feature type="transmembrane region" description="Helical" evidence="6">
    <location>
        <begin position="73"/>
        <end position="96"/>
    </location>
</feature>
<feature type="transmembrane region" description="Helical" evidence="6">
    <location>
        <begin position="116"/>
        <end position="138"/>
    </location>
</feature>
<feature type="region of interest" description="Disordered" evidence="5">
    <location>
        <begin position="146"/>
        <end position="167"/>
    </location>
</feature>
<sequence length="167" mass="18507">MMEQLTLRSLATANHFMVFASSVIVTGIISHFLKVDSFRNAHIIYQEVIATITLAVSIVAMVLPFIHRYKGYLLPFNLIVSYLWLTSFIFSTQDWAGGRCPLNGPGSGDCGLKKTVIAFNFLALFFLLCNVVVEGLLWREPRVPVNPPSTKERPVSDATAPETSSNV</sequence>
<keyword evidence="4 6" id="KW-0472">Membrane</keyword>
<reference evidence="8 11" key="4">
    <citation type="journal article" date="2024" name="Microbiol. Resour. Announc.">
        <title>Genome annotations for the ascomycete fungi Trichoderma harzianum, Trichoderma aggressivum, and Purpureocillium lilacinum.</title>
        <authorList>
            <person name="Beijen E.P.W."/>
            <person name="Ohm R.A."/>
        </authorList>
    </citation>
    <scope>NUCLEOTIDE SEQUENCE [LARGE SCALE GENOMIC DNA]</scope>
    <source>
        <strain evidence="8 11">CBS 150709</strain>
    </source>
</reference>
<keyword evidence="11" id="KW-1185">Reference proteome</keyword>
<keyword evidence="2 6" id="KW-0812">Transmembrane</keyword>
<feature type="transmembrane region" description="Helical" evidence="6">
    <location>
        <begin position="44"/>
        <end position="66"/>
    </location>
</feature>